<reference evidence="2 3" key="1">
    <citation type="submission" date="2019-03" db="EMBL/GenBank/DDBJ databases">
        <title>Paraburkholderia sp. isolated from native Mimosa gymnas in Guartela State Park, Brazil.</title>
        <authorList>
            <person name="Paulitsch F."/>
            <person name="Hungria M."/>
            <person name="Delamuta J.R.M."/>
            <person name="Ribeiro R.A."/>
            <person name="Dall'Agnol R."/>
            <person name="Silva J.S.B."/>
        </authorList>
    </citation>
    <scope>NUCLEOTIDE SEQUENCE [LARGE SCALE GENOMIC DNA]</scope>
    <source>
        <strain evidence="2 3">CNPSo 3008</strain>
    </source>
</reference>
<organism evidence="2 3">
    <name type="scientific">Paraburkholderia guartelaensis</name>
    <dbReference type="NCBI Taxonomy" id="2546446"/>
    <lineage>
        <taxon>Bacteria</taxon>
        <taxon>Pseudomonadati</taxon>
        <taxon>Pseudomonadota</taxon>
        <taxon>Betaproteobacteria</taxon>
        <taxon>Burkholderiales</taxon>
        <taxon>Burkholderiaceae</taxon>
        <taxon>Paraburkholderia</taxon>
    </lineage>
</organism>
<comment type="caution">
    <text evidence="2">The sequence shown here is derived from an EMBL/GenBank/DDBJ whole genome shotgun (WGS) entry which is preliminary data.</text>
</comment>
<gene>
    <name evidence="2" type="ORF">E1N52_37010</name>
</gene>
<dbReference type="Proteomes" id="UP000295606">
    <property type="component" value="Unassembled WGS sequence"/>
</dbReference>
<evidence type="ECO:0000313" key="2">
    <source>
        <dbReference type="EMBL" id="TDG02982.1"/>
    </source>
</evidence>
<feature type="region of interest" description="Disordered" evidence="1">
    <location>
        <begin position="1"/>
        <end position="23"/>
    </location>
</feature>
<evidence type="ECO:0000256" key="1">
    <source>
        <dbReference type="SAM" id="MobiDB-lite"/>
    </source>
</evidence>
<feature type="compositionally biased region" description="Basic and acidic residues" evidence="1">
    <location>
        <begin position="1"/>
        <end position="22"/>
    </location>
</feature>
<name>A0A4R5L591_9BURK</name>
<sequence>MATRPRSSEQSREQQKYQESHTKVSQVFEAIQIPVSFE</sequence>
<dbReference type="EMBL" id="SMOD01000049">
    <property type="protein sequence ID" value="TDG02982.1"/>
    <property type="molecule type" value="Genomic_DNA"/>
</dbReference>
<protein>
    <submittedName>
        <fullName evidence="2">Phenylacetate-CoA oxygenase</fullName>
    </submittedName>
</protein>
<evidence type="ECO:0000313" key="3">
    <source>
        <dbReference type="Proteomes" id="UP000295606"/>
    </source>
</evidence>
<dbReference type="AlphaFoldDB" id="A0A4R5L591"/>
<accession>A0A4R5L591</accession>
<proteinExistence type="predicted"/>
<dbReference type="OrthoDB" id="9023257at2"/>